<reference evidence="2" key="1">
    <citation type="submission" date="2021-11" db="EMBL/GenBank/DDBJ databases">
        <authorList>
            <consortium name="Genoscope - CEA"/>
            <person name="William W."/>
        </authorList>
    </citation>
    <scope>NUCLEOTIDE SEQUENCE</scope>
</reference>
<keyword evidence="3" id="KW-1185">Reference proteome</keyword>
<organism evidence="2 3">
    <name type="scientific">Pelagomonas calceolata</name>
    <dbReference type="NCBI Taxonomy" id="35677"/>
    <lineage>
        <taxon>Eukaryota</taxon>
        <taxon>Sar</taxon>
        <taxon>Stramenopiles</taxon>
        <taxon>Ochrophyta</taxon>
        <taxon>Pelagophyceae</taxon>
        <taxon>Pelagomonadales</taxon>
        <taxon>Pelagomonadaceae</taxon>
        <taxon>Pelagomonas</taxon>
    </lineage>
</organism>
<comment type="caution">
    <text evidence="2">The sequence shown here is derived from an EMBL/GenBank/DDBJ whole genome shotgun (WGS) entry which is preliminary data.</text>
</comment>
<dbReference type="EMBL" id="CAKKNE010000004">
    <property type="protein sequence ID" value="CAH0373488.1"/>
    <property type="molecule type" value="Genomic_DNA"/>
</dbReference>
<protein>
    <submittedName>
        <fullName evidence="2">Uncharacterized protein</fullName>
    </submittedName>
</protein>
<dbReference type="Proteomes" id="UP000789595">
    <property type="component" value="Unassembled WGS sequence"/>
</dbReference>
<accession>A0A8J2SN20</accession>
<proteinExistence type="predicted"/>
<evidence type="ECO:0000313" key="3">
    <source>
        <dbReference type="Proteomes" id="UP000789595"/>
    </source>
</evidence>
<name>A0A8J2SN20_9STRA</name>
<gene>
    <name evidence="2" type="ORF">PECAL_4P06920</name>
</gene>
<evidence type="ECO:0000256" key="1">
    <source>
        <dbReference type="SAM" id="MobiDB-lite"/>
    </source>
</evidence>
<sequence>MGWAGNRVSPQITATPRFPVGSRVLLKPADPKGRKKGMMVDCDGVVISVQETTTKYALRKLWRGVPVQRAYVYCVKTAGGVYATAAETALRRSLDDVGQPAPQPSPTDVVVGKELI</sequence>
<dbReference type="AlphaFoldDB" id="A0A8J2SN20"/>
<feature type="region of interest" description="Disordered" evidence="1">
    <location>
        <begin position="95"/>
        <end position="116"/>
    </location>
</feature>
<evidence type="ECO:0000313" key="2">
    <source>
        <dbReference type="EMBL" id="CAH0373488.1"/>
    </source>
</evidence>